<evidence type="ECO:0000256" key="1">
    <source>
        <dbReference type="ARBA" id="ARBA00022692"/>
    </source>
</evidence>
<keyword evidence="6" id="KW-0813">Transport</keyword>
<name>A0A3S3Q0Q0_9ACAR</name>
<feature type="transmembrane region" description="Helical" evidence="4">
    <location>
        <begin position="333"/>
        <end position="354"/>
    </location>
</feature>
<protein>
    <submittedName>
        <fullName evidence="6">Sodium-dependent glucose transporter 1-like protein</fullName>
    </submittedName>
</protein>
<keyword evidence="2 4" id="KW-1133">Transmembrane helix</keyword>
<evidence type="ECO:0000313" key="8">
    <source>
        <dbReference type="Proteomes" id="UP000285301"/>
    </source>
</evidence>
<feature type="transmembrane region" description="Helical" evidence="4">
    <location>
        <begin position="54"/>
        <end position="73"/>
    </location>
</feature>
<dbReference type="InterPro" id="IPR011701">
    <property type="entry name" value="MFS"/>
</dbReference>
<feature type="transmembrane region" description="Helical" evidence="4">
    <location>
        <begin position="363"/>
        <end position="387"/>
    </location>
</feature>
<dbReference type="EMBL" id="NCKU01009543">
    <property type="protein sequence ID" value="RWS01254.1"/>
    <property type="molecule type" value="Genomic_DNA"/>
</dbReference>
<feature type="transmembrane region" description="Helical" evidence="4">
    <location>
        <begin position="192"/>
        <end position="211"/>
    </location>
</feature>
<evidence type="ECO:0000313" key="7">
    <source>
        <dbReference type="EMBL" id="RWS03213.1"/>
    </source>
</evidence>
<reference evidence="6" key="2">
    <citation type="submission" date="2018-11" db="EMBL/GenBank/DDBJ databases">
        <title>Trombidioid mite genomics.</title>
        <authorList>
            <person name="Dong X."/>
        </authorList>
    </citation>
    <scope>NUCLEOTIDE SEQUENCE</scope>
    <source>
        <strain evidence="6">UoL-WK</strain>
    </source>
</reference>
<feature type="transmembrane region" description="Helical" evidence="4">
    <location>
        <begin position="239"/>
        <end position="265"/>
    </location>
</feature>
<organism evidence="6 8">
    <name type="scientific">Dinothrombium tinctorium</name>
    <dbReference type="NCBI Taxonomy" id="1965070"/>
    <lineage>
        <taxon>Eukaryota</taxon>
        <taxon>Metazoa</taxon>
        <taxon>Ecdysozoa</taxon>
        <taxon>Arthropoda</taxon>
        <taxon>Chelicerata</taxon>
        <taxon>Arachnida</taxon>
        <taxon>Acari</taxon>
        <taxon>Acariformes</taxon>
        <taxon>Trombidiformes</taxon>
        <taxon>Prostigmata</taxon>
        <taxon>Anystina</taxon>
        <taxon>Parasitengona</taxon>
        <taxon>Trombidioidea</taxon>
        <taxon>Trombidiidae</taxon>
        <taxon>Dinothrombium</taxon>
    </lineage>
</organism>
<evidence type="ECO:0000256" key="4">
    <source>
        <dbReference type="SAM" id="Phobius"/>
    </source>
</evidence>
<evidence type="ECO:0000313" key="6">
    <source>
        <dbReference type="EMBL" id="RWS01254.1"/>
    </source>
</evidence>
<dbReference type="EMBL" id="NCKU01006728">
    <property type="protein sequence ID" value="RWS03213.1"/>
    <property type="molecule type" value="Genomic_DNA"/>
</dbReference>
<sequence>MMILKDIAESKIKFLKTVVVSIINLAIGITASIIGPTLLDLQIAINSTLQKTGFIVPVKAFGYLVGCLSGCFLPEKSDRQPYLICCSVMMSVVVALIPLNRTLITLIVNVFFLGLFVGFLDLGVNSFILQLWGKKCAPYIQFATFFYGIGGLSAPLLTEPFLLPIYFEKNGNDSVKHQYTPNDLKLNTPYDALAIFLILAIILFTLIYYFFDDKLDHEKYEETNNENDEMSSKLKTMVIIIHAVLLKLWLGSSATFGVYLTPFAVKSQMNLSKSTGAFMVSLFYGTMTVFKIPAAFLMRFISIRLFIIIELTFSLVSSLILLCFGQYFELALWIATTMMGLGNSSLYAPVIAYVQNYIHLKNYIISIGLVGICLGEFLFQFVVAKFIDQEPAIFIFVSVFCNAAACFVFVLLEFVCRLGRR</sequence>
<feature type="transmembrane region" description="Helical" evidence="4">
    <location>
        <begin position="12"/>
        <end position="34"/>
    </location>
</feature>
<feature type="transmembrane region" description="Helical" evidence="4">
    <location>
        <begin position="277"/>
        <end position="298"/>
    </location>
</feature>
<dbReference type="PANTHER" id="PTHR23121">
    <property type="entry name" value="SODIUM-DEPENDENT GLUCOSE TRANSPORTER 1"/>
    <property type="match status" value="1"/>
</dbReference>
<keyword evidence="3 4" id="KW-0472">Membrane</keyword>
<feature type="transmembrane region" description="Helical" evidence="4">
    <location>
        <begin position="393"/>
        <end position="416"/>
    </location>
</feature>
<dbReference type="Pfam" id="PF07690">
    <property type="entry name" value="MFS_1"/>
    <property type="match status" value="1"/>
</dbReference>
<dbReference type="OrthoDB" id="6505948at2759"/>
<evidence type="ECO:0000256" key="2">
    <source>
        <dbReference type="ARBA" id="ARBA00022989"/>
    </source>
</evidence>
<accession>A0A3S3Q0Q0</accession>
<feature type="transmembrane region" description="Helical" evidence="4">
    <location>
        <begin position="80"/>
        <end position="97"/>
    </location>
</feature>
<feature type="transmembrane region" description="Helical" evidence="4">
    <location>
        <begin position="305"/>
        <end position="327"/>
    </location>
</feature>
<evidence type="ECO:0000313" key="5">
    <source>
        <dbReference type="EMBL" id="RWS00994.1"/>
    </source>
</evidence>
<gene>
    <name evidence="7" type="ORF">B4U79_06926</name>
    <name evidence="6" type="ORF">B4U79_13071</name>
    <name evidence="5" type="ORF">B4U79_16786</name>
</gene>
<feature type="transmembrane region" description="Helical" evidence="4">
    <location>
        <begin position="136"/>
        <end position="157"/>
    </location>
</feature>
<comment type="caution">
    <text evidence="6">The sequence shown here is derived from an EMBL/GenBank/DDBJ whole genome shotgun (WGS) entry which is preliminary data.</text>
</comment>
<dbReference type="GO" id="GO:0022857">
    <property type="term" value="F:transmembrane transporter activity"/>
    <property type="evidence" value="ECO:0007669"/>
    <property type="project" value="InterPro"/>
</dbReference>
<dbReference type="AlphaFoldDB" id="A0A3S3Q0Q0"/>
<dbReference type="InterPro" id="IPR036259">
    <property type="entry name" value="MFS_trans_sf"/>
</dbReference>
<dbReference type="Gene3D" id="1.20.1250.20">
    <property type="entry name" value="MFS general substrate transporter like domains"/>
    <property type="match status" value="2"/>
</dbReference>
<dbReference type="Proteomes" id="UP000285301">
    <property type="component" value="Unassembled WGS sequence"/>
</dbReference>
<dbReference type="SUPFAM" id="SSF103473">
    <property type="entry name" value="MFS general substrate transporter"/>
    <property type="match status" value="1"/>
</dbReference>
<reference evidence="6 8" key="1">
    <citation type="journal article" date="2018" name="Gigascience">
        <title>Genomes of trombidid mites reveal novel predicted allergens and laterally-transferred genes associated with secondary metabolism.</title>
        <authorList>
            <person name="Dong X."/>
            <person name="Chaisiri K."/>
            <person name="Xia D."/>
            <person name="Armstrong S.D."/>
            <person name="Fang Y."/>
            <person name="Donnelly M.J."/>
            <person name="Kadowaki T."/>
            <person name="McGarry J.W."/>
            <person name="Darby A.C."/>
            <person name="Makepeace B.L."/>
        </authorList>
    </citation>
    <scope>NUCLEOTIDE SEQUENCE [LARGE SCALE GENOMIC DNA]</scope>
    <source>
        <strain evidence="6">UoL-WK</strain>
    </source>
</reference>
<keyword evidence="6" id="KW-0762">Sugar transport</keyword>
<proteinExistence type="predicted"/>
<evidence type="ECO:0000256" key="3">
    <source>
        <dbReference type="ARBA" id="ARBA00023136"/>
    </source>
</evidence>
<keyword evidence="8" id="KW-1185">Reference proteome</keyword>
<dbReference type="PANTHER" id="PTHR23121:SF9">
    <property type="entry name" value="SODIUM-DEPENDENT GLUCOSE TRANSPORTER 1"/>
    <property type="match status" value="1"/>
</dbReference>
<feature type="transmembrane region" description="Helical" evidence="4">
    <location>
        <begin position="103"/>
        <end position="124"/>
    </location>
</feature>
<keyword evidence="1 4" id="KW-0812">Transmembrane</keyword>
<dbReference type="EMBL" id="NCKU01010046">
    <property type="protein sequence ID" value="RWS00994.1"/>
    <property type="molecule type" value="Genomic_DNA"/>
</dbReference>